<dbReference type="CDD" id="cd03194">
    <property type="entry name" value="GST_C_3"/>
    <property type="match status" value="1"/>
</dbReference>
<dbReference type="PANTHER" id="PTHR42673:SF4">
    <property type="entry name" value="MALEYLACETOACETATE ISOMERASE"/>
    <property type="match status" value="1"/>
</dbReference>
<dbReference type="SUPFAM" id="SSF47616">
    <property type="entry name" value="GST C-terminal domain-like"/>
    <property type="match status" value="1"/>
</dbReference>
<gene>
    <name evidence="2" type="ORF">TH19_19410</name>
</gene>
<dbReference type="EMBL" id="JPWF01000016">
    <property type="protein sequence ID" value="RCK32266.1"/>
    <property type="molecule type" value="Genomic_DNA"/>
</dbReference>
<dbReference type="Gene3D" id="1.20.1050.10">
    <property type="match status" value="1"/>
</dbReference>
<dbReference type="Proteomes" id="UP000253226">
    <property type="component" value="Unassembled WGS sequence"/>
</dbReference>
<evidence type="ECO:0000313" key="2">
    <source>
        <dbReference type="EMBL" id="RCK32266.1"/>
    </source>
</evidence>
<dbReference type="OrthoDB" id="9799538at2"/>
<comment type="caution">
    <text evidence="2">The sequence shown here is derived from an EMBL/GenBank/DDBJ whole genome shotgun (WGS) entry which is preliminary data.</text>
</comment>
<dbReference type="PROSITE" id="PS50404">
    <property type="entry name" value="GST_NTER"/>
    <property type="match status" value="1"/>
</dbReference>
<dbReference type="InterPro" id="IPR004045">
    <property type="entry name" value="Glutathione_S-Trfase_N"/>
</dbReference>
<dbReference type="SUPFAM" id="SSF52833">
    <property type="entry name" value="Thioredoxin-like"/>
    <property type="match status" value="1"/>
</dbReference>
<dbReference type="RefSeq" id="WP_114103905.1">
    <property type="nucleotide sequence ID" value="NZ_JPWF01000016.1"/>
</dbReference>
<reference evidence="2 3" key="1">
    <citation type="submission" date="2014-07" db="EMBL/GenBank/DDBJ databases">
        <title>Draft genome sequence of Thalassospira profundimaris 35.</title>
        <authorList>
            <person name="Lai Q."/>
            <person name="Shao Z."/>
        </authorList>
    </citation>
    <scope>NUCLEOTIDE SEQUENCE [LARGE SCALE GENOMIC DNA]</scope>
    <source>
        <strain evidence="2 3">35</strain>
    </source>
</reference>
<accession>A0A367VZV7</accession>
<evidence type="ECO:0000259" key="1">
    <source>
        <dbReference type="PROSITE" id="PS50404"/>
    </source>
</evidence>
<dbReference type="Gene3D" id="3.40.30.10">
    <property type="entry name" value="Glutaredoxin"/>
    <property type="match status" value="1"/>
</dbReference>
<dbReference type="CDD" id="cd03043">
    <property type="entry name" value="GST_N_1"/>
    <property type="match status" value="1"/>
</dbReference>
<dbReference type="InterPro" id="IPR036249">
    <property type="entry name" value="Thioredoxin-like_sf"/>
</dbReference>
<dbReference type="GO" id="GO:0006559">
    <property type="term" value="P:L-phenylalanine catabolic process"/>
    <property type="evidence" value="ECO:0007669"/>
    <property type="project" value="TreeGrafter"/>
</dbReference>
<organism evidence="2 3">
    <name type="scientific">Thalassospira profundimaris</name>
    <dbReference type="NCBI Taxonomy" id="502049"/>
    <lineage>
        <taxon>Bacteria</taxon>
        <taxon>Pseudomonadati</taxon>
        <taxon>Pseudomonadota</taxon>
        <taxon>Alphaproteobacteria</taxon>
        <taxon>Rhodospirillales</taxon>
        <taxon>Thalassospiraceae</taxon>
        <taxon>Thalassospira</taxon>
    </lineage>
</organism>
<dbReference type="GO" id="GO:0016034">
    <property type="term" value="F:maleylacetoacetate isomerase activity"/>
    <property type="evidence" value="ECO:0007669"/>
    <property type="project" value="TreeGrafter"/>
</dbReference>
<dbReference type="GO" id="GO:0006749">
    <property type="term" value="P:glutathione metabolic process"/>
    <property type="evidence" value="ECO:0007669"/>
    <property type="project" value="TreeGrafter"/>
</dbReference>
<proteinExistence type="predicted"/>
<protein>
    <submittedName>
        <fullName evidence="2">Glutathione S-transferase</fullName>
    </submittedName>
</protein>
<feature type="domain" description="GST N-terminal" evidence="1">
    <location>
        <begin position="5"/>
        <end position="85"/>
    </location>
</feature>
<dbReference type="GO" id="GO:0004364">
    <property type="term" value="F:glutathione transferase activity"/>
    <property type="evidence" value="ECO:0007669"/>
    <property type="project" value="TreeGrafter"/>
</dbReference>
<dbReference type="AlphaFoldDB" id="A0A367VZV7"/>
<sequence>METRPVLYIGNKNYSSWSLRAWLGLKVAGIDFEERLIALRSDEWAAKAPVFSPTAKVPAYFDGTKTIWEALGILEYIADSRPDTLLWPLDIDVRAIARAVSLEMHGGFSALRNNMPMNCRKSLPGLGRADGVDKDIARIGEIFKMCRTRYGQGGDFLFGGFSIADAMYAPVVTRFKTYGVELDPVGNAYMQAILDLPAMKEWYADAAAEEWVIEDSEVK</sequence>
<name>A0A367VZV7_9PROT</name>
<keyword evidence="2" id="KW-0808">Transferase</keyword>
<dbReference type="PANTHER" id="PTHR42673">
    <property type="entry name" value="MALEYLACETOACETATE ISOMERASE"/>
    <property type="match status" value="1"/>
</dbReference>
<dbReference type="Pfam" id="PF13410">
    <property type="entry name" value="GST_C_2"/>
    <property type="match status" value="1"/>
</dbReference>
<evidence type="ECO:0000313" key="3">
    <source>
        <dbReference type="Proteomes" id="UP000253226"/>
    </source>
</evidence>
<dbReference type="Pfam" id="PF13409">
    <property type="entry name" value="GST_N_2"/>
    <property type="match status" value="1"/>
</dbReference>
<dbReference type="InterPro" id="IPR036282">
    <property type="entry name" value="Glutathione-S-Trfase_C_sf"/>
</dbReference>